<dbReference type="PIRSF" id="PIRSF036492">
    <property type="entry name" value="ALDH"/>
    <property type="match status" value="1"/>
</dbReference>
<name>A0A291B6S3_9GAMM</name>
<feature type="active site" evidence="5">
    <location>
        <position position="259"/>
    </location>
</feature>
<dbReference type="GO" id="GO:0006081">
    <property type="term" value="P:aldehyde metabolic process"/>
    <property type="evidence" value="ECO:0007669"/>
    <property type="project" value="InterPro"/>
</dbReference>
<evidence type="ECO:0000313" key="9">
    <source>
        <dbReference type="EMBL" id="ATF08686.1"/>
    </source>
</evidence>
<dbReference type="PANTHER" id="PTHR43570:SF20">
    <property type="entry name" value="ALDEHYDE DEHYDROGENASE ALDX-RELATED"/>
    <property type="match status" value="1"/>
</dbReference>
<evidence type="ECO:0000313" key="10">
    <source>
        <dbReference type="Proteomes" id="UP000218160"/>
    </source>
</evidence>
<evidence type="ECO:0000256" key="6">
    <source>
        <dbReference type="PROSITE-ProRule" id="PRU10007"/>
    </source>
</evidence>
<dbReference type="Proteomes" id="UP000218160">
    <property type="component" value="Chromosome 1"/>
</dbReference>
<dbReference type="PANTHER" id="PTHR43570">
    <property type="entry name" value="ALDEHYDE DEHYDROGENASE"/>
    <property type="match status" value="1"/>
</dbReference>
<feature type="domain" description="Aldehyde dehydrogenase" evidence="8">
    <location>
        <begin position="36"/>
        <end position="446"/>
    </location>
</feature>
<evidence type="ECO:0000256" key="4">
    <source>
        <dbReference type="PIRNR" id="PIRNR036492"/>
    </source>
</evidence>
<dbReference type="CDD" id="cd07133">
    <property type="entry name" value="ALDH_CALDH_CalB"/>
    <property type="match status" value="1"/>
</dbReference>
<keyword evidence="10" id="KW-1185">Reference proteome</keyword>
<dbReference type="GO" id="GO:0004029">
    <property type="term" value="F:aldehyde dehydrogenase (NAD+) activity"/>
    <property type="evidence" value="ECO:0007669"/>
    <property type="project" value="TreeGrafter"/>
</dbReference>
<dbReference type="AlphaFoldDB" id="A0A291B6S3"/>
<comment type="similarity">
    <text evidence="1 4 7">Belongs to the aldehyde dehydrogenase family.</text>
</comment>
<dbReference type="GO" id="GO:0005737">
    <property type="term" value="C:cytoplasm"/>
    <property type="evidence" value="ECO:0007669"/>
    <property type="project" value="TreeGrafter"/>
</dbReference>
<evidence type="ECO:0000259" key="8">
    <source>
        <dbReference type="Pfam" id="PF00171"/>
    </source>
</evidence>
<feature type="active site" evidence="5 6">
    <location>
        <position position="225"/>
    </location>
</feature>
<gene>
    <name evidence="9" type="ORF">BTN50_0143</name>
</gene>
<dbReference type="InterPro" id="IPR015590">
    <property type="entry name" value="Aldehyde_DH_dom"/>
</dbReference>
<keyword evidence="2 4" id="KW-0560">Oxidoreductase</keyword>
<evidence type="ECO:0000256" key="3">
    <source>
        <dbReference type="ARBA" id="ARBA00023027"/>
    </source>
</evidence>
<dbReference type="Gene3D" id="3.40.309.10">
    <property type="entry name" value="Aldehyde Dehydrogenase, Chain A, domain 2"/>
    <property type="match status" value="1"/>
</dbReference>
<dbReference type="PROSITE" id="PS00687">
    <property type="entry name" value="ALDEHYDE_DEHYDR_GLU"/>
    <property type="match status" value="1"/>
</dbReference>
<keyword evidence="3" id="KW-0520">NAD</keyword>
<evidence type="ECO:0000256" key="1">
    <source>
        <dbReference type="ARBA" id="ARBA00009986"/>
    </source>
</evidence>
<dbReference type="OrthoDB" id="9812625at2"/>
<dbReference type="InterPro" id="IPR016162">
    <property type="entry name" value="Ald_DH_N"/>
</dbReference>
<dbReference type="SUPFAM" id="SSF53720">
    <property type="entry name" value="ALDH-like"/>
    <property type="match status" value="1"/>
</dbReference>
<dbReference type="Gene3D" id="3.40.605.10">
    <property type="entry name" value="Aldehyde Dehydrogenase, Chain A, domain 1"/>
    <property type="match status" value="1"/>
</dbReference>
<dbReference type="InterPro" id="IPR012394">
    <property type="entry name" value="Aldehyde_DH_NAD(P)"/>
</dbReference>
<sequence length="498" mass="56232">MSSKRCNDSVKQPPQHELEDWFHSLKAAYQHDPLPTLALRKKRLMALKTQLRRYQNVLADAISEDFGGRSHYESLMADVLGPILNINHVLSHLSSWMRPKRRPTEWLFKGNKLEIRYYPKGVVGIVCPWNFPIYLSLGPLITALAAGNSSMIKMPPNCEATTQVLQTMLKEIYPNDLVCVVSGNHPQAMTISHFSFDHFVFTGSPNSGKIIMANASANLMPITLELGGKSPAIIFEDYNIQKAAQRIAHGKCFNAGQLCIAPDHAFVPINKVNYFVDALVSAYNTMYPNIKNNPDCTSLVNVAQYQRFKALVNDAIVKGATITLCTKEYENRRLPLHIATHLTPNMRICQEEIFGPLLPVFGYENLEDVLQHMTEREKPLACYLFSHNKVQRDWVLEHSHSGGVTINDWGWHALNHSVPFGGVGHSGIGNYHGEEGFKELSHARTVLQMRRWFPIHVFTPPYRNRMQKLVMKMLIGKADSTLLATRKNEIDLSSTTST</sequence>
<dbReference type="InterPro" id="IPR029510">
    <property type="entry name" value="Ald_DH_CS_GLU"/>
</dbReference>
<dbReference type="RefSeq" id="WP_096618642.1">
    <property type="nucleotide sequence ID" value="NZ_CP020660.1"/>
</dbReference>
<protein>
    <recommendedName>
        <fullName evidence="4">Aldehyde dehydrogenase</fullName>
    </recommendedName>
</protein>
<reference evidence="10" key="1">
    <citation type="submission" date="2017-04" db="EMBL/GenBank/DDBJ databases">
        <title>Genome evolution of the luminous symbionts of deep sea anglerfish.</title>
        <authorList>
            <person name="Hendry T.A."/>
        </authorList>
    </citation>
    <scope>NUCLEOTIDE SEQUENCE [LARGE SCALE GENOMIC DNA]</scope>
</reference>
<dbReference type="InterPro" id="IPR016161">
    <property type="entry name" value="Ald_DH/histidinol_DH"/>
</dbReference>
<accession>A0A291B6S3</accession>
<organism evidence="9 10">
    <name type="scientific">Candidatus Enterovibrio altilux</name>
    <dbReference type="NCBI Taxonomy" id="1927128"/>
    <lineage>
        <taxon>Bacteria</taxon>
        <taxon>Pseudomonadati</taxon>
        <taxon>Pseudomonadota</taxon>
        <taxon>Gammaproteobacteria</taxon>
        <taxon>Vibrionales</taxon>
        <taxon>Vibrionaceae</taxon>
        <taxon>Enterovibrio</taxon>
    </lineage>
</organism>
<dbReference type="KEGG" id="elux:BTN50_0143"/>
<dbReference type="EMBL" id="CP020660">
    <property type="protein sequence ID" value="ATF08686.1"/>
    <property type="molecule type" value="Genomic_DNA"/>
</dbReference>
<evidence type="ECO:0000256" key="2">
    <source>
        <dbReference type="ARBA" id="ARBA00023002"/>
    </source>
</evidence>
<dbReference type="InterPro" id="IPR016163">
    <property type="entry name" value="Ald_DH_C"/>
</dbReference>
<evidence type="ECO:0000256" key="7">
    <source>
        <dbReference type="RuleBase" id="RU003345"/>
    </source>
</evidence>
<evidence type="ECO:0000256" key="5">
    <source>
        <dbReference type="PIRSR" id="PIRSR036492-1"/>
    </source>
</evidence>
<dbReference type="Pfam" id="PF00171">
    <property type="entry name" value="Aldedh"/>
    <property type="match status" value="1"/>
</dbReference>
<proteinExistence type="inferred from homology"/>